<comment type="similarity">
    <text evidence="1">Belongs to the VPS41 family.</text>
</comment>
<dbReference type="SMART" id="SM00320">
    <property type="entry name" value="WD40"/>
    <property type="match status" value="2"/>
</dbReference>
<dbReference type="Pfam" id="PF23411">
    <property type="entry name" value="Beta-prop_Vps41"/>
    <property type="match status" value="2"/>
</dbReference>
<dbReference type="AlphaFoldDB" id="A0A835MSN5"/>
<dbReference type="PANTHER" id="PTHR12616:SF1">
    <property type="entry name" value="VACUOLAR PROTEIN SORTING-ASSOCIATED PROTEIN 41 HOMOLOG"/>
    <property type="match status" value="1"/>
</dbReference>
<evidence type="ECO:0000256" key="3">
    <source>
        <dbReference type="ARBA" id="ARBA00022927"/>
    </source>
</evidence>
<dbReference type="InterPro" id="IPR015943">
    <property type="entry name" value="WD40/YVTN_repeat-like_dom_sf"/>
</dbReference>
<dbReference type="Gene3D" id="2.130.10.10">
    <property type="entry name" value="YVTN repeat-like/Quinoprotein amine dehydrogenase"/>
    <property type="match status" value="1"/>
</dbReference>
<dbReference type="PROSITE" id="PS50236">
    <property type="entry name" value="CHCR"/>
    <property type="match status" value="1"/>
</dbReference>
<dbReference type="GO" id="GO:0016236">
    <property type="term" value="P:macroautophagy"/>
    <property type="evidence" value="ECO:0007669"/>
    <property type="project" value="TreeGrafter"/>
</dbReference>
<dbReference type="GO" id="GO:0034058">
    <property type="term" value="P:endosomal vesicle fusion"/>
    <property type="evidence" value="ECO:0007669"/>
    <property type="project" value="InterPro"/>
</dbReference>
<dbReference type="InterPro" id="IPR016902">
    <property type="entry name" value="Vps41"/>
</dbReference>
<evidence type="ECO:0000313" key="10">
    <source>
        <dbReference type="Proteomes" id="UP000657918"/>
    </source>
</evidence>
<evidence type="ECO:0000259" key="8">
    <source>
        <dbReference type="Pfam" id="PF23555"/>
    </source>
</evidence>
<keyword evidence="2" id="KW-0813">Transport</keyword>
<dbReference type="InterPro" id="IPR057779">
    <property type="entry name" value="Znf_RING_Vps41"/>
</dbReference>
<dbReference type="InterPro" id="IPR011990">
    <property type="entry name" value="TPR-like_helical_dom_sf"/>
</dbReference>
<feature type="domain" description="Vps41 beta-propeller" evidence="7">
    <location>
        <begin position="246"/>
        <end position="429"/>
    </location>
</feature>
<dbReference type="InterPro" id="IPR045111">
    <property type="entry name" value="Vps41/Vps8"/>
</dbReference>
<dbReference type="Pfam" id="PF23555">
    <property type="entry name" value="zf-RING_Vps41"/>
    <property type="match status" value="1"/>
</dbReference>
<feature type="domain" description="Vps41 beta-propeller" evidence="7">
    <location>
        <begin position="28"/>
        <end position="225"/>
    </location>
</feature>
<dbReference type="OrthoDB" id="244107at2759"/>
<dbReference type="SUPFAM" id="SSF50978">
    <property type="entry name" value="WD40 repeat-like"/>
    <property type="match status" value="1"/>
</dbReference>
<dbReference type="InterPro" id="IPR001680">
    <property type="entry name" value="WD40_rpt"/>
</dbReference>
<dbReference type="EMBL" id="JADGMS010000009">
    <property type="protein sequence ID" value="KAF9675139.1"/>
    <property type="molecule type" value="Genomic_DNA"/>
</dbReference>
<proteinExistence type="inferred from homology"/>
<protein>
    <recommendedName>
        <fullName evidence="4">Vacuolar protein sorting-associated protein 41 homolog</fullName>
    </recommendedName>
</protein>
<keyword evidence="10" id="KW-1185">Reference proteome</keyword>
<accession>A0A835MSN5</accession>
<gene>
    <name evidence="9" type="ORF">SADUNF_Sadunf09G0001100</name>
</gene>
<comment type="caution">
    <text evidence="9">The sequence shown here is derived from an EMBL/GenBank/DDBJ whole genome shotgun (WGS) entry which is preliminary data.</text>
</comment>
<evidence type="ECO:0000256" key="1">
    <source>
        <dbReference type="ARBA" id="ARBA00009582"/>
    </source>
</evidence>
<evidence type="ECO:0000256" key="2">
    <source>
        <dbReference type="ARBA" id="ARBA00022448"/>
    </source>
</evidence>
<keyword evidence="3" id="KW-0653">Protein transport</keyword>
<feature type="compositionally biased region" description="Acidic residues" evidence="6">
    <location>
        <begin position="10"/>
        <end position="23"/>
    </location>
</feature>
<dbReference type="Gene3D" id="1.25.40.10">
    <property type="entry name" value="Tetratricopeptide repeat domain"/>
    <property type="match status" value="1"/>
</dbReference>
<dbReference type="InterPro" id="IPR036322">
    <property type="entry name" value="WD40_repeat_dom_sf"/>
</dbReference>
<dbReference type="Proteomes" id="UP000657918">
    <property type="component" value="Unassembled WGS sequence"/>
</dbReference>
<evidence type="ECO:0000259" key="7">
    <source>
        <dbReference type="Pfam" id="PF23411"/>
    </source>
</evidence>
<sequence>MTPIPSENGVDGDDEREEDDEKEEEPRLKYQRMGGSIPNLLSSDAASCIAVAERMISLGTLDGTVHILDFLGNQVKQFMAHTAAVNDLSFDVEGEYIGSCSEDGTVVINSLFTDEKVLKFEYHRPMKAIALDPGYSRKTSKRYVAGGLAGQLCFNSKKWLGYSDQVLHSGEGPIHAVKWRTSLIAWANDAGVKVYDVATDQIITFIERPRGSLHPQLLLPHLVWQIVESSGFKININVLLSGFVASHHIQDDTLLVIGWGTSVKIASIRANEKKGANGTYRHVPMSSLNQVDIVASFQTTYYISGIAPFGDSLVVLAYIPVEEDEEKGFSTTMSSRQDKAWHAYEWIVDNGMFLPSGNAQRPEVHVVTWNNDELATDALPVHCFEQCKAKDYSLAHAPFSGSSYAGGQWAAGDEPLYYVVSPKDVVIAKPRLSLTLSHSLAFEGVILVLCLCYELVENLFVSVRDTEDHIAWLLEHGWHEKALEAVEAGQGRSELIDEVGSSYLDHLIVERKYGEAASLCPKLLRGSAPAWERWVFHFAHLRQLPVLVPYMPTENPRLRDTAYEVTRMKISSCSSFHNFSNALAHNLGIFDAQAALVALATNMSFHKDLLSSVKSWPPVIYSALPVISAIDSQLNTSSMTDALKEALAELYVINGQYEKAFSLYADLMKPDIFDFIEKHDLHDAIREKVVQLMMLDCKCTVPLLIHNKDLITPPDVVSQLLNASNKCDSKYFLHLYLHALFEANPHAGKDFHDMQIELYADYDLKMLLPFLRSSQHYTLEKAYDICVKKDLLREQVFILGRMGNTKRALAVIVNKLGDVEEAVEFVTMQHDDDLWEELIKQCLHKPEMVGVLLEHTVGNLDPLYIVNMVPNGLEIPRSHSPKRIRILSILPFGCEIHYELISEEAACLLNMFGDRLTSYWLPCGLFWLRDRLVKIITDYRTETSLRHGCNDILKTDCVNLLVKYYKEARRALCFSKEEEARVKRDGSGDSQAIWRTAGARDMEAKSKTRGDTRCCMCFDPFFIRDVAVAVFFCCHAYHMSCLVDSMHTVSGKKGSGAGSRMYGYDSNDEDDEENDSGVPRLRCILCTTAASLR</sequence>
<dbReference type="GO" id="GO:0005770">
    <property type="term" value="C:late endosome"/>
    <property type="evidence" value="ECO:0007669"/>
    <property type="project" value="TreeGrafter"/>
</dbReference>
<dbReference type="GO" id="GO:0006623">
    <property type="term" value="P:protein targeting to vacuole"/>
    <property type="evidence" value="ECO:0007669"/>
    <property type="project" value="InterPro"/>
</dbReference>
<dbReference type="SUPFAM" id="SSF57850">
    <property type="entry name" value="RING/U-box"/>
    <property type="match status" value="1"/>
</dbReference>
<dbReference type="SMART" id="SM00299">
    <property type="entry name" value="CLH"/>
    <property type="match status" value="1"/>
</dbReference>
<dbReference type="GO" id="GO:0009267">
    <property type="term" value="P:cellular response to starvation"/>
    <property type="evidence" value="ECO:0007669"/>
    <property type="project" value="TreeGrafter"/>
</dbReference>
<feature type="repeat" description="CHCR" evidence="5">
    <location>
        <begin position="704"/>
        <end position="851"/>
    </location>
</feature>
<reference evidence="9 10" key="1">
    <citation type="submission" date="2020-10" db="EMBL/GenBank/DDBJ databases">
        <title>Plant Genome Project.</title>
        <authorList>
            <person name="Zhang R.-G."/>
        </authorList>
    </citation>
    <scope>NUCLEOTIDE SEQUENCE [LARGE SCALE GENOMIC DNA]</scope>
    <source>
        <strain evidence="9">FAFU-HL-1</strain>
        <tissue evidence="9">Leaf</tissue>
    </source>
</reference>
<organism evidence="9 10">
    <name type="scientific">Salix dunnii</name>
    <dbReference type="NCBI Taxonomy" id="1413687"/>
    <lineage>
        <taxon>Eukaryota</taxon>
        <taxon>Viridiplantae</taxon>
        <taxon>Streptophyta</taxon>
        <taxon>Embryophyta</taxon>
        <taxon>Tracheophyta</taxon>
        <taxon>Spermatophyta</taxon>
        <taxon>Magnoliopsida</taxon>
        <taxon>eudicotyledons</taxon>
        <taxon>Gunneridae</taxon>
        <taxon>Pentapetalae</taxon>
        <taxon>rosids</taxon>
        <taxon>fabids</taxon>
        <taxon>Malpighiales</taxon>
        <taxon>Salicaceae</taxon>
        <taxon>Saliceae</taxon>
        <taxon>Salix</taxon>
    </lineage>
</organism>
<dbReference type="InterPro" id="IPR057780">
    <property type="entry name" value="Beta-prop_Vps41"/>
</dbReference>
<evidence type="ECO:0000256" key="4">
    <source>
        <dbReference type="ARBA" id="ARBA00029538"/>
    </source>
</evidence>
<feature type="region of interest" description="Disordered" evidence="6">
    <location>
        <begin position="1"/>
        <end position="30"/>
    </location>
</feature>
<evidence type="ECO:0000256" key="6">
    <source>
        <dbReference type="SAM" id="MobiDB-lite"/>
    </source>
</evidence>
<evidence type="ECO:0000256" key="5">
    <source>
        <dbReference type="PROSITE-ProRule" id="PRU01006"/>
    </source>
</evidence>
<dbReference type="PIRSF" id="PIRSF028921">
    <property type="entry name" value="VPS41"/>
    <property type="match status" value="1"/>
</dbReference>
<dbReference type="PANTHER" id="PTHR12616">
    <property type="entry name" value="VACUOLAR PROTEIN SORTING VPS41"/>
    <property type="match status" value="1"/>
</dbReference>
<dbReference type="Pfam" id="PF23556">
    <property type="entry name" value="TPR_Vps41"/>
    <property type="match status" value="2"/>
</dbReference>
<dbReference type="InterPro" id="IPR000547">
    <property type="entry name" value="Clathrin_H-chain/VPS_repeat"/>
</dbReference>
<feature type="domain" description="Vps41 C-terminal RING finger" evidence="8">
    <location>
        <begin position="1012"/>
        <end position="1053"/>
    </location>
</feature>
<dbReference type="GO" id="GO:0030897">
    <property type="term" value="C:HOPS complex"/>
    <property type="evidence" value="ECO:0007669"/>
    <property type="project" value="TreeGrafter"/>
</dbReference>
<evidence type="ECO:0000313" key="9">
    <source>
        <dbReference type="EMBL" id="KAF9675139.1"/>
    </source>
</evidence>
<name>A0A835MSN5_9ROSI</name>